<feature type="transmembrane region" description="Helical" evidence="2">
    <location>
        <begin position="6"/>
        <end position="25"/>
    </location>
</feature>
<accession>A0A3P3U1K2</accession>
<reference evidence="3 4" key="1">
    <citation type="submission" date="2018-11" db="EMBL/GenBank/DDBJ databases">
        <title>Genome sequencing of Paenibacillus sp. KCOM 3021 (= ChDC PVNT-B20).</title>
        <authorList>
            <person name="Kook J.-K."/>
            <person name="Park S.-N."/>
            <person name="Lim Y.K."/>
        </authorList>
    </citation>
    <scope>NUCLEOTIDE SEQUENCE [LARGE SCALE GENOMIC DNA]</scope>
    <source>
        <strain evidence="3 4">KCOM 3021</strain>
    </source>
</reference>
<dbReference type="EMBL" id="RRCN01000001">
    <property type="protein sequence ID" value="RRJ63509.1"/>
    <property type="molecule type" value="Genomic_DNA"/>
</dbReference>
<evidence type="ECO:0000313" key="4">
    <source>
        <dbReference type="Proteomes" id="UP000267017"/>
    </source>
</evidence>
<comment type="caution">
    <text evidence="3">The sequence shown here is derived from an EMBL/GenBank/DDBJ whole genome shotgun (WGS) entry which is preliminary data.</text>
</comment>
<dbReference type="Proteomes" id="UP000267017">
    <property type="component" value="Unassembled WGS sequence"/>
</dbReference>
<evidence type="ECO:0000256" key="2">
    <source>
        <dbReference type="SAM" id="Phobius"/>
    </source>
</evidence>
<name>A0A3P3U1K2_9BACL</name>
<dbReference type="OrthoDB" id="2657208at2"/>
<feature type="compositionally biased region" description="Gly residues" evidence="1">
    <location>
        <begin position="618"/>
        <end position="652"/>
    </location>
</feature>
<dbReference type="AlphaFoldDB" id="A0A3P3U1K2"/>
<keyword evidence="2" id="KW-0472">Membrane</keyword>
<proteinExistence type="predicted"/>
<keyword evidence="2" id="KW-0812">Transmembrane</keyword>
<dbReference type="RefSeq" id="WP_128631345.1">
    <property type="nucleotide sequence ID" value="NZ_RRCN01000001.1"/>
</dbReference>
<protein>
    <submittedName>
        <fullName evidence="3">Uncharacterized protein</fullName>
    </submittedName>
</protein>
<evidence type="ECO:0000256" key="1">
    <source>
        <dbReference type="SAM" id="MobiDB-lite"/>
    </source>
</evidence>
<feature type="region of interest" description="Disordered" evidence="1">
    <location>
        <begin position="605"/>
        <end position="657"/>
    </location>
</feature>
<sequence length="677" mass="74487">MTVKRWITLHHLLILLCLMMIPLLIHKGIGISQKLAAIQTAEHLFHEKRLVEAENWYRKAQVNRSIRYKEELISSRLEELAPITAMKNDLGDIADQASRADHERDFELLMKAYNKLQQAQSRYMTPEGAYSDYYSQVSEHYGIPQNFTGYFQKFKTLFLEQMEQNLAGASYDDESFKRNLLRIPGGLLGTEQEWLDELLTAFQKYDETKLTRMAAKGLVKSMLNDASSMLAEYKSNNLEAPWIISNAENLIESLLQSDWDNDDYAAFAMHARQFATFADSADPESKVLSLAKSRIDELMLRAGKNAENGDYQEAIDLYTALGHYQDTQAEISAAELAWTLAEPVRLLPSPADGSGYAHVVSGRDRFGSKVYVAATDQNNKLYFGRMNAEESVQVLSNQNLTPEKQIRTIAVDPDLSTNSNPVIVVEAASEARNARYAAFEVRESNITLLYSIEGDSLTIQPDGTLHVVNPVGEGEGQTAIFVRSGDIYQFAGIMQDILDISADSVSQYPDKLVRFTSTIIRTGSGEALAMGSNSLLLLRGDFSLPAGAAKVTVTGRFKQYAEQTVDEQLIGQIEAALKGQTGGETSGPNERQVEDRVDGQIGSRVEEQVDGQADGQVAGTGDGQMGGQGAGQVDGTGDGQMGGRADGQGEGASNGLLQSLTEGKQLWVPIVEVEMIR</sequence>
<evidence type="ECO:0000313" key="3">
    <source>
        <dbReference type="EMBL" id="RRJ63509.1"/>
    </source>
</evidence>
<gene>
    <name evidence="3" type="ORF">EHV15_11660</name>
</gene>
<organism evidence="3 4">
    <name type="scientific">Paenibacillus oralis</name>
    <dbReference type="NCBI Taxonomy" id="2490856"/>
    <lineage>
        <taxon>Bacteria</taxon>
        <taxon>Bacillati</taxon>
        <taxon>Bacillota</taxon>
        <taxon>Bacilli</taxon>
        <taxon>Bacillales</taxon>
        <taxon>Paenibacillaceae</taxon>
        <taxon>Paenibacillus</taxon>
    </lineage>
</organism>
<keyword evidence="4" id="KW-1185">Reference proteome</keyword>
<keyword evidence="2" id="KW-1133">Transmembrane helix</keyword>